<evidence type="ECO:0000313" key="2">
    <source>
        <dbReference type="Proteomes" id="UP001162156"/>
    </source>
</evidence>
<dbReference type="EMBL" id="JANEYF010001145">
    <property type="protein sequence ID" value="KAJ8965839.1"/>
    <property type="molecule type" value="Genomic_DNA"/>
</dbReference>
<dbReference type="Gene3D" id="3.40.30.10">
    <property type="entry name" value="Glutaredoxin"/>
    <property type="match status" value="1"/>
</dbReference>
<sequence length="72" mass="8197">MMTRLSRRYRIKSGVPTLVLLDREGATVSISAQERLIEDPLGTCFPWRPRPVDQVSHSKVCLKIVTLNISIF</sequence>
<accession>A0AAV8ZMT7</accession>
<protein>
    <submittedName>
        <fullName evidence="1">Uncharacterized protein</fullName>
    </submittedName>
</protein>
<organism evidence="1 2">
    <name type="scientific">Rhamnusium bicolor</name>
    <dbReference type="NCBI Taxonomy" id="1586634"/>
    <lineage>
        <taxon>Eukaryota</taxon>
        <taxon>Metazoa</taxon>
        <taxon>Ecdysozoa</taxon>
        <taxon>Arthropoda</taxon>
        <taxon>Hexapoda</taxon>
        <taxon>Insecta</taxon>
        <taxon>Pterygota</taxon>
        <taxon>Neoptera</taxon>
        <taxon>Endopterygota</taxon>
        <taxon>Coleoptera</taxon>
        <taxon>Polyphaga</taxon>
        <taxon>Cucujiformia</taxon>
        <taxon>Chrysomeloidea</taxon>
        <taxon>Cerambycidae</taxon>
        <taxon>Lepturinae</taxon>
        <taxon>Rhagiini</taxon>
        <taxon>Rhamnusium</taxon>
    </lineage>
</organism>
<name>A0AAV8ZMT7_9CUCU</name>
<dbReference type="Proteomes" id="UP001162156">
    <property type="component" value="Unassembled WGS sequence"/>
</dbReference>
<proteinExistence type="predicted"/>
<reference evidence="1" key="1">
    <citation type="journal article" date="2023" name="Insect Mol. Biol.">
        <title>Genome sequencing provides insights into the evolution of gene families encoding plant cell wall-degrading enzymes in longhorned beetles.</title>
        <authorList>
            <person name="Shin N.R."/>
            <person name="Okamura Y."/>
            <person name="Kirsch R."/>
            <person name="Pauchet Y."/>
        </authorList>
    </citation>
    <scope>NUCLEOTIDE SEQUENCE</scope>
    <source>
        <strain evidence="1">RBIC_L_NR</strain>
    </source>
</reference>
<gene>
    <name evidence="1" type="ORF">NQ314_003872</name>
</gene>
<evidence type="ECO:0000313" key="1">
    <source>
        <dbReference type="EMBL" id="KAJ8965839.1"/>
    </source>
</evidence>
<keyword evidence="2" id="KW-1185">Reference proteome</keyword>
<dbReference type="AlphaFoldDB" id="A0AAV8ZMT7"/>
<comment type="caution">
    <text evidence="1">The sequence shown here is derived from an EMBL/GenBank/DDBJ whole genome shotgun (WGS) entry which is preliminary data.</text>
</comment>